<dbReference type="InterPro" id="IPR051911">
    <property type="entry name" value="SDR_oxidoreductase"/>
</dbReference>
<gene>
    <name evidence="3" type="ORF">SAMN06296065_11654</name>
</gene>
<dbReference type="InterPro" id="IPR036291">
    <property type="entry name" value="NAD(P)-bd_dom_sf"/>
</dbReference>
<dbReference type="PROSITE" id="PS00061">
    <property type="entry name" value="ADH_SHORT"/>
    <property type="match status" value="1"/>
</dbReference>
<evidence type="ECO:0000256" key="2">
    <source>
        <dbReference type="ARBA" id="ARBA00023002"/>
    </source>
</evidence>
<evidence type="ECO:0000256" key="1">
    <source>
        <dbReference type="ARBA" id="ARBA00006484"/>
    </source>
</evidence>
<proteinExistence type="inferred from homology"/>
<dbReference type="Gene3D" id="3.40.50.720">
    <property type="entry name" value="NAD(P)-binding Rossmann-like Domain"/>
    <property type="match status" value="1"/>
</dbReference>
<dbReference type="PANTHER" id="PTHR43976">
    <property type="entry name" value="SHORT CHAIN DEHYDROGENASE"/>
    <property type="match status" value="1"/>
</dbReference>
<dbReference type="Proteomes" id="UP001157910">
    <property type="component" value="Unassembled WGS sequence"/>
</dbReference>
<keyword evidence="4" id="KW-1185">Reference proteome</keyword>
<organism evidence="3 4">
    <name type="scientific">Novosphingobium panipatense</name>
    <dbReference type="NCBI Taxonomy" id="428991"/>
    <lineage>
        <taxon>Bacteria</taxon>
        <taxon>Pseudomonadati</taxon>
        <taxon>Pseudomonadota</taxon>
        <taxon>Alphaproteobacteria</taxon>
        <taxon>Sphingomonadales</taxon>
        <taxon>Sphingomonadaceae</taxon>
        <taxon>Novosphingobium</taxon>
    </lineage>
</organism>
<evidence type="ECO:0000313" key="3">
    <source>
        <dbReference type="EMBL" id="SMP81176.1"/>
    </source>
</evidence>
<comment type="caution">
    <text evidence="3">The sequence shown here is derived from an EMBL/GenBank/DDBJ whole genome shotgun (WGS) entry which is preliminary data.</text>
</comment>
<evidence type="ECO:0000313" key="4">
    <source>
        <dbReference type="Proteomes" id="UP001157910"/>
    </source>
</evidence>
<dbReference type="InterPro" id="IPR002347">
    <property type="entry name" value="SDR_fam"/>
</dbReference>
<dbReference type="PANTHER" id="PTHR43976:SF16">
    <property type="entry name" value="SHORT-CHAIN DEHYDROGENASE_REDUCTASE FAMILY PROTEIN"/>
    <property type="match status" value="1"/>
</dbReference>
<dbReference type="PRINTS" id="PR00081">
    <property type="entry name" value="GDHRDH"/>
</dbReference>
<dbReference type="Pfam" id="PF00106">
    <property type="entry name" value="adh_short"/>
    <property type="match status" value="1"/>
</dbReference>
<dbReference type="PRINTS" id="PR00080">
    <property type="entry name" value="SDRFAMILY"/>
</dbReference>
<dbReference type="InterPro" id="IPR020904">
    <property type="entry name" value="Sc_DH/Rdtase_CS"/>
</dbReference>
<keyword evidence="2" id="KW-0560">Oxidoreductase</keyword>
<name>A0ABY1QUF7_9SPHN</name>
<sequence length="157" mass="16684">MRTRGRGHIVNISSVAAIAPAPGSGIYSATKAALSAVSVSLAQEVAPMGIWVTNVSPGSFRTELLSEQSVRRTERNVDDYAATSGRTVTGLLNKDGKQIGDPQKAADAILAAVDADEPPLDLVLGSDAIARTRARLDRFEDDLRQWDDVSTSTDFTI</sequence>
<reference evidence="3 4" key="1">
    <citation type="submission" date="2017-05" db="EMBL/GenBank/DDBJ databases">
        <authorList>
            <person name="Varghese N."/>
            <person name="Submissions S."/>
        </authorList>
    </citation>
    <scope>NUCLEOTIDE SEQUENCE [LARGE SCALE GENOMIC DNA]</scope>
    <source>
        <strain evidence="3 4">SM16</strain>
    </source>
</reference>
<protein>
    <submittedName>
        <fullName evidence="3">Short chain dehydrogenase</fullName>
    </submittedName>
</protein>
<dbReference type="EMBL" id="FXUI01000016">
    <property type="protein sequence ID" value="SMP81176.1"/>
    <property type="molecule type" value="Genomic_DNA"/>
</dbReference>
<accession>A0ABY1QUF7</accession>
<comment type="similarity">
    <text evidence="1">Belongs to the short-chain dehydrogenases/reductases (SDR) family.</text>
</comment>
<dbReference type="SUPFAM" id="SSF51735">
    <property type="entry name" value="NAD(P)-binding Rossmann-fold domains"/>
    <property type="match status" value="1"/>
</dbReference>